<keyword evidence="3" id="KW-1185">Reference proteome</keyword>
<dbReference type="RefSeq" id="WP_176908661.1">
    <property type="nucleotide sequence ID" value="NZ_JABKAU010000018.1"/>
</dbReference>
<evidence type="ECO:0000256" key="1">
    <source>
        <dbReference type="SAM" id="MobiDB-lite"/>
    </source>
</evidence>
<evidence type="ECO:0000313" key="2">
    <source>
        <dbReference type="EMBL" id="NVO31762.1"/>
    </source>
</evidence>
<gene>
    <name evidence="2" type="ORF">HW554_11120</name>
</gene>
<dbReference type="AlphaFoldDB" id="A0A7Y7PQ24"/>
<feature type="region of interest" description="Disordered" evidence="1">
    <location>
        <begin position="1"/>
        <end position="28"/>
    </location>
</feature>
<evidence type="ECO:0000313" key="3">
    <source>
        <dbReference type="Proteomes" id="UP000565521"/>
    </source>
</evidence>
<sequence length="144" mass="16514">MTGLSGCTAENTETIEKRKLPPEKNTPPSVYPISSASMDTFLLFSPHEIKIYMNYDYVSQLAKSNHVENSVIFTCEPDDAYFNILSSRFVDDTAYVRFTTINKALPTAPVLKARLRYRLKMDFDPARPGIDTTFVLHDMFYLKR</sequence>
<protein>
    <submittedName>
        <fullName evidence="2">Uncharacterized protein</fullName>
    </submittedName>
</protein>
<accession>A0A7Y7PQ24</accession>
<comment type="caution">
    <text evidence="2">The sequence shown here is derived from an EMBL/GenBank/DDBJ whole genome shotgun (WGS) entry which is preliminary data.</text>
</comment>
<dbReference type="EMBL" id="JABKAU010000018">
    <property type="protein sequence ID" value="NVO31762.1"/>
    <property type="molecule type" value="Genomic_DNA"/>
</dbReference>
<organism evidence="2 3">
    <name type="scientific">Hymenobacter lapidiphilus</name>
    <dbReference type="NCBI Taxonomy" id="2608003"/>
    <lineage>
        <taxon>Bacteria</taxon>
        <taxon>Pseudomonadati</taxon>
        <taxon>Bacteroidota</taxon>
        <taxon>Cytophagia</taxon>
        <taxon>Cytophagales</taxon>
        <taxon>Hymenobacteraceae</taxon>
        <taxon>Hymenobacter</taxon>
    </lineage>
</organism>
<dbReference type="Proteomes" id="UP000565521">
    <property type="component" value="Unassembled WGS sequence"/>
</dbReference>
<reference evidence="2 3" key="1">
    <citation type="submission" date="2020-05" db="EMBL/GenBank/DDBJ databases">
        <title>Hymenobacter terrestris sp. nov. and Hymenobacter lapidiphilus sp. nov., isolated from regoliths in Antarctica.</title>
        <authorList>
            <person name="Sedlacek I."/>
            <person name="Pantucek R."/>
            <person name="Zeman M."/>
            <person name="Holochova P."/>
            <person name="Kralova S."/>
            <person name="Stankova E."/>
            <person name="Sedo O."/>
            <person name="Micenkova L."/>
            <person name="Svec P."/>
            <person name="Gupta V."/>
            <person name="Sood U."/>
            <person name="Korpole U.S."/>
            <person name="Lal R."/>
        </authorList>
    </citation>
    <scope>NUCLEOTIDE SEQUENCE [LARGE SCALE GENOMIC DNA]</scope>
    <source>
        <strain evidence="2 3">P5342</strain>
    </source>
</reference>
<name>A0A7Y7PQ24_9BACT</name>
<proteinExistence type="predicted"/>